<dbReference type="PANTHER" id="PTHR48075:SF5">
    <property type="entry name" value="3-HYDROXYBUTYRYL-COA DEHYDROGENASE"/>
    <property type="match status" value="1"/>
</dbReference>
<dbReference type="Gene3D" id="1.10.1040.10">
    <property type="entry name" value="N-(1-d-carboxylethyl)-l-norvaline Dehydrogenase, domain 2"/>
    <property type="match status" value="1"/>
</dbReference>
<dbReference type="InterPro" id="IPR006180">
    <property type="entry name" value="3-OHacyl-CoA_DH_CS"/>
</dbReference>
<evidence type="ECO:0000313" key="7">
    <source>
        <dbReference type="Proteomes" id="UP000236584"/>
    </source>
</evidence>
<name>A0A2I8VMS9_9EURY</name>
<dbReference type="PIRSF" id="PIRSF000105">
    <property type="entry name" value="HCDH"/>
    <property type="match status" value="1"/>
</dbReference>
<dbReference type="InterPro" id="IPR013328">
    <property type="entry name" value="6PGD_dom2"/>
</dbReference>
<dbReference type="GO" id="GO:0070403">
    <property type="term" value="F:NAD+ binding"/>
    <property type="evidence" value="ECO:0007669"/>
    <property type="project" value="InterPro"/>
</dbReference>
<keyword evidence="7" id="KW-1185">Reference proteome</keyword>
<dbReference type="GO" id="GO:0008691">
    <property type="term" value="F:3-hydroxybutyryl-CoA dehydrogenase activity"/>
    <property type="evidence" value="ECO:0007669"/>
    <property type="project" value="TreeGrafter"/>
</dbReference>
<dbReference type="EMBL" id="CP026309">
    <property type="protein sequence ID" value="AUV82399.1"/>
    <property type="molecule type" value="Genomic_DNA"/>
</dbReference>
<dbReference type="GeneID" id="35592969"/>
<feature type="domain" description="3-hydroxyacyl-CoA dehydrogenase C-terminal" evidence="4">
    <location>
        <begin position="188"/>
        <end position="286"/>
    </location>
</feature>
<dbReference type="Pfam" id="PF00725">
    <property type="entry name" value="3HCDH"/>
    <property type="match status" value="1"/>
</dbReference>
<evidence type="ECO:0000259" key="4">
    <source>
        <dbReference type="Pfam" id="PF00725"/>
    </source>
</evidence>
<organism evidence="6 7">
    <name type="scientific">Salinigranum rubrum</name>
    <dbReference type="NCBI Taxonomy" id="755307"/>
    <lineage>
        <taxon>Archaea</taxon>
        <taxon>Methanobacteriati</taxon>
        <taxon>Methanobacteriota</taxon>
        <taxon>Stenosarchaea group</taxon>
        <taxon>Halobacteria</taxon>
        <taxon>Halobacteriales</taxon>
        <taxon>Haloferacaceae</taxon>
        <taxon>Salinigranum</taxon>
    </lineage>
</organism>
<dbReference type="InterPro" id="IPR022694">
    <property type="entry name" value="3-OHacyl-CoA_DH"/>
</dbReference>
<dbReference type="PANTHER" id="PTHR48075">
    <property type="entry name" value="3-HYDROXYACYL-COA DEHYDROGENASE FAMILY PROTEIN"/>
    <property type="match status" value="1"/>
</dbReference>
<accession>A0A2I8VMS9</accession>
<dbReference type="SUPFAM" id="SSF48179">
    <property type="entry name" value="6-phosphogluconate dehydrogenase C-terminal domain-like"/>
    <property type="match status" value="1"/>
</dbReference>
<dbReference type="InterPro" id="IPR006176">
    <property type="entry name" value="3-OHacyl-CoA_DH_NAD-bd"/>
</dbReference>
<feature type="site" description="Important for catalytic activity" evidence="3">
    <location>
        <position position="141"/>
    </location>
</feature>
<dbReference type="PROSITE" id="PS00067">
    <property type="entry name" value="3HCDH"/>
    <property type="match status" value="1"/>
</dbReference>
<keyword evidence="2" id="KW-0560">Oxidoreductase</keyword>
<dbReference type="AlphaFoldDB" id="A0A2I8VMS9"/>
<dbReference type="Proteomes" id="UP000236584">
    <property type="component" value="Chromosome"/>
</dbReference>
<protein>
    <submittedName>
        <fullName evidence="6">3-hydroxyacyl-CoA dehydrogenase</fullName>
    </submittedName>
</protein>
<dbReference type="InterPro" id="IPR006108">
    <property type="entry name" value="3HC_DH_C"/>
</dbReference>
<reference evidence="6 7" key="1">
    <citation type="submission" date="2018-01" db="EMBL/GenBank/DDBJ databases">
        <title>Complete genome sequence of Salinigranum rubrum GX10T, an extremely halophilic archaeon isolated from a marine solar saltern.</title>
        <authorList>
            <person name="Han S."/>
        </authorList>
    </citation>
    <scope>NUCLEOTIDE SEQUENCE [LARGE SCALE GENOMIC DNA]</scope>
    <source>
        <strain evidence="6 7">GX10</strain>
    </source>
</reference>
<evidence type="ECO:0000256" key="1">
    <source>
        <dbReference type="ARBA" id="ARBA00009463"/>
    </source>
</evidence>
<proteinExistence type="inferred from homology"/>
<dbReference type="RefSeq" id="WP_103426088.1">
    <property type="nucleotide sequence ID" value="NZ_CP026309.1"/>
</dbReference>
<dbReference type="GO" id="GO:0006635">
    <property type="term" value="P:fatty acid beta-oxidation"/>
    <property type="evidence" value="ECO:0007669"/>
    <property type="project" value="TreeGrafter"/>
</dbReference>
<comment type="similarity">
    <text evidence="1">Belongs to the 3-hydroxyacyl-CoA dehydrogenase family.</text>
</comment>
<dbReference type="KEGG" id="srub:C2R22_12720"/>
<evidence type="ECO:0000313" key="6">
    <source>
        <dbReference type="EMBL" id="AUV82399.1"/>
    </source>
</evidence>
<evidence type="ECO:0000256" key="2">
    <source>
        <dbReference type="ARBA" id="ARBA00023002"/>
    </source>
</evidence>
<sequence length="315" mass="33880">MHDVTDLSVVGAGAMGHGLTVHCALAGLDVTLVDHRQANLDAARDRIREASAFLASEGLADADPDEVLDGVDCTLDLAAGVADADVVVETISEDLDAKRDLFSRLAEATSDAVLASNTSGLSIDAIAEAVPDDAARVAGCHWWYPPYLLRPVEIVRGTGTSDETVARLRSFVERVDRDPVLVERDVPGFVWNRVQFAVVRECLHIVEEGVASVEDVNRAVRDGYATRTAAIGPFETMDIAGLDLFGTIAEGLFPALSNADAPQNTMCERVESGRTGIDAGAGFFDYDEPPETVTRRRDERVAAIQRALDEETERD</sequence>
<gene>
    <name evidence="6" type="ORF">C2R22_12720</name>
</gene>
<dbReference type="InterPro" id="IPR008927">
    <property type="entry name" value="6-PGluconate_DH-like_C_sf"/>
</dbReference>
<dbReference type="InterPro" id="IPR036291">
    <property type="entry name" value="NAD(P)-bd_dom_sf"/>
</dbReference>
<dbReference type="SUPFAM" id="SSF51735">
    <property type="entry name" value="NAD(P)-binding Rossmann-fold domains"/>
    <property type="match status" value="1"/>
</dbReference>
<evidence type="ECO:0000259" key="5">
    <source>
        <dbReference type="Pfam" id="PF02737"/>
    </source>
</evidence>
<evidence type="ECO:0000256" key="3">
    <source>
        <dbReference type="PIRSR" id="PIRSR000105-1"/>
    </source>
</evidence>
<feature type="domain" description="3-hydroxyacyl-CoA dehydrogenase NAD binding" evidence="5">
    <location>
        <begin position="8"/>
        <end position="185"/>
    </location>
</feature>
<dbReference type="Gene3D" id="3.40.50.720">
    <property type="entry name" value="NAD(P)-binding Rossmann-like Domain"/>
    <property type="match status" value="1"/>
</dbReference>
<dbReference type="OrthoDB" id="51300at2157"/>
<dbReference type="Pfam" id="PF02737">
    <property type="entry name" value="3HCDH_N"/>
    <property type="match status" value="1"/>
</dbReference>